<organism evidence="2 3">
    <name type="scientific">Lactobacillus colini</name>
    <dbReference type="NCBI Taxonomy" id="1819254"/>
    <lineage>
        <taxon>Bacteria</taxon>
        <taxon>Bacillati</taxon>
        <taxon>Bacillota</taxon>
        <taxon>Bacilli</taxon>
        <taxon>Lactobacillales</taxon>
        <taxon>Lactobacillaceae</taxon>
        <taxon>Lactobacillus</taxon>
    </lineage>
</organism>
<feature type="transmembrane region" description="Helical" evidence="1">
    <location>
        <begin position="12"/>
        <end position="31"/>
    </location>
</feature>
<keyword evidence="3" id="KW-1185">Reference proteome</keyword>
<comment type="caution">
    <text evidence="2">The sequence shown here is derived from an EMBL/GenBank/DDBJ whole genome shotgun (WGS) entry which is preliminary data.</text>
</comment>
<gene>
    <name evidence="2" type="ORF">J2Z60_001130</name>
</gene>
<feature type="transmembrane region" description="Helical" evidence="1">
    <location>
        <begin position="43"/>
        <end position="61"/>
    </location>
</feature>
<dbReference type="Proteomes" id="UP001519292">
    <property type="component" value="Unassembled WGS sequence"/>
</dbReference>
<accession>A0ABS4ME44</accession>
<evidence type="ECO:0000313" key="3">
    <source>
        <dbReference type="Proteomes" id="UP001519292"/>
    </source>
</evidence>
<sequence length="317" mass="36521">MKTLPYRTQAYIYMGIFLILVIICAITYFFGKKHYYKRRKLSLGFFALSVVLLVGAGYEAFNTVRAISIAKEVVQPSQNSNTHSNYFEIIGSQKQFNNESYEFQTNKTGSYVLTLKGLRESKIELFTGKGRAFLHKFQTINVEPNEFNHIVLHLQPTQANFHLVLQDPNKTIDVINIKNKSLRYKAIVNKQSKMLPGQKLNLSLVKSSNAGIVNTSNPAIHYLVNKKKSIIQVDYYSNNILLDPGDIIFCLQNITSNKNLRFTNKKLTKSNFKLVFGQNFNFYNPKDHNWYNVRQEMTSANKLNKFVIKAGKNQNYE</sequence>
<dbReference type="EMBL" id="JAGGLU010000005">
    <property type="protein sequence ID" value="MBP2057955.1"/>
    <property type="molecule type" value="Genomic_DNA"/>
</dbReference>
<evidence type="ECO:0000313" key="2">
    <source>
        <dbReference type="EMBL" id="MBP2057955.1"/>
    </source>
</evidence>
<keyword evidence="1" id="KW-1133">Transmembrane helix</keyword>
<dbReference type="RefSeq" id="WP_209686696.1">
    <property type="nucleotide sequence ID" value="NZ_JAGGLU010000005.1"/>
</dbReference>
<reference evidence="2 3" key="1">
    <citation type="submission" date="2021-03" db="EMBL/GenBank/DDBJ databases">
        <title>Genomic Encyclopedia of Type Strains, Phase IV (KMG-IV): sequencing the most valuable type-strain genomes for metagenomic binning, comparative biology and taxonomic classification.</title>
        <authorList>
            <person name="Goeker M."/>
        </authorList>
    </citation>
    <scope>NUCLEOTIDE SEQUENCE [LARGE SCALE GENOMIC DNA]</scope>
    <source>
        <strain evidence="2 3">DSM 101872</strain>
    </source>
</reference>
<proteinExistence type="predicted"/>
<protein>
    <submittedName>
        <fullName evidence="2">Uncharacterized protein</fullName>
    </submittedName>
</protein>
<name>A0ABS4ME44_9LACO</name>
<evidence type="ECO:0000256" key="1">
    <source>
        <dbReference type="SAM" id="Phobius"/>
    </source>
</evidence>
<keyword evidence="1" id="KW-0472">Membrane</keyword>
<keyword evidence="1" id="KW-0812">Transmembrane</keyword>